<dbReference type="Proteomes" id="UP000253501">
    <property type="component" value="Unassembled WGS sequence"/>
</dbReference>
<evidence type="ECO:0000313" key="2">
    <source>
        <dbReference type="Proteomes" id="UP000253501"/>
    </source>
</evidence>
<protein>
    <submittedName>
        <fullName evidence="1">Uncharacterized protein</fullName>
    </submittedName>
</protein>
<name>A0A367PB01_CUPNE</name>
<dbReference type="EMBL" id="QDHA01000084">
    <property type="protein sequence ID" value="RCJ05042.1"/>
    <property type="molecule type" value="Genomic_DNA"/>
</dbReference>
<gene>
    <name evidence="1" type="ORF">DDK22_28530</name>
</gene>
<comment type="caution">
    <text evidence="1">The sequence shown here is derived from an EMBL/GenBank/DDBJ whole genome shotgun (WGS) entry which is preliminary data.</text>
</comment>
<sequence length="64" mass="7163">MISSYVEPLSCIHAEGSPQQSQQSMHLARQDLVTHLVRKRPTDVLMDGSNERPDVRTVAVLGYN</sequence>
<evidence type="ECO:0000313" key="1">
    <source>
        <dbReference type="EMBL" id="RCJ05042.1"/>
    </source>
</evidence>
<organism evidence="1 2">
    <name type="scientific">Cupriavidus necator</name>
    <name type="common">Alcaligenes eutrophus</name>
    <name type="synonym">Ralstonia eutropha</name>
    <dbReference type="NCBI Taxonomy" id="106590"/>
    <lineage>
        <taxon>Bacteria</taxon>
        <taxon>Pseudomonadati</taxon>
        <taxon>Pseudomonadota</taxon>
        <taxon>Betaproteobacteria</taxon>
        <taxon>Burkholderiales</taxon>
        <taxon>Burkholderiaceae</taxon>
        <taxon>Cupriavidus</taxon>
    </lineage>
</organism>
<dbReference type="RefSeq" id="WP_041687206.1">
    <property type="nucleotide sequence ID" value="NZ_CP066018.1"/>
</dbReference>
<dbReference type="AlphaFoldDB" id="A0A367PB01"/>
<reference evidence="1 2" key="1">
    <citation type="submission" date="2018-04" db="EMBL/GenBank/DDBJ databases">
        <title>Cupriavidus necator CR12 genome sequencing and assembly.</title>
        <authorList>
            <person name="Ben Fekih I."/>
            <person name="Mazhar H.S."/>
            <person name="Bello S.K."/>
            <person name="Rensing C."/>
        </authorList>
    </citation>
    <scope>NUCLEOTIDE SEQUENCE [LARGE SCALE GENOMIC DNA]</scope>
    <source>
        <strain evidence="1 2">CR12</strain>
    </source>
</reference>
<proteinExistence type="predicted"/>
<accession>A0A367PB01</accession>